<sequence length="86" mass="10130">MTFVEHSEQFFYVEQNYQDETYRVFLEISPLKDDASGVIEGVRIDVRLAYDEKSHATPVSGSDYLKIWKIIDARMTGVKLNRKKRR</sequence>
<reference evidence="2" key="2">
    <citation type="submission" date="2023-07" db="EMBL/GenBank/DDBJ databases">
        <title>Marinomonas vulgaris A79, complete genome.</title>
        <authorList>
            <person name="Ying J.-J."/>
        </authorList>
    </citation>
    <scope>NUCLEOTIDE SEQUENCE [LARGE SCALE GENOMIC DNA]</scope>
    <source>
        <strain evidence="2">A79</strain>
    </source>
</reference>
<evidence type="ECO:0000313" key="2">
    <source>
        <dbReference type="Proteomes" id="UP000679722"/>
    </source>
</evidence>
<keyword evidence="2" id="KW-1185">Reference proteome</keyword>
<protein>
    <submittedName>
        <fullName evidence="1">Uncharacterized protein</fullName>
    </submittedName>
</protein>
<dbReference type="RefSeq" id="WP_211537670.1">
    <property type="nucleotide sequence ID" value="NZ_JAGSSV010000041.1"/>
</dbReference>
<dbReference type="Proteomes" id="UP000679722">
    <property type="component" value="Unassembled WGS sequence"/>
</dbReference>
<comment type="caution">
    <text evidence="1">The sequence shown here is derived from an EMBL/GenBank/DDBJ whole genome shotgun (WGS) entry which is preliminary data.</text>
</comment>
<accession>A0ABS5HF46</accession>
<gene>
    <name evidence="1" type="ORF">J9B83_15295</name>
</gene>
<organism evidence="1 2">
    <name type="scientific">Marinomonas vulgaris</name>
    <dbReference type="NCBI Taxonomy" id="2823372"/>
    <lineage>
        <taxon>Bacteria</taxon>
        <taxon>Pseudomonadati</taxon>
        <taxon>Pseudomonadota</taxon>
        <taxon>Gammaproteobacteria</taxon>
        <taxon>Oceanospirillales</taxon>
        <taxon>Oceanospirillaceae</taxon>
        <taxon>Marinomonas</taxon>
    </lineage>
</organism>
<name>A0ABS5HF46_9GAMM</name>
<evidence type="ECO:0000313" key="1">
    <source>
        <dbReference type="EMBL" id="MBR7890262.1"/>
    </source>
</evidence>
<reference evidence="1 2" key="1">
    <citation type="submission" date="2021-04" db="EMBL/GenBank/DDBJ databases">
        <authorList>
            <person name="Sun C."/>
        </authorList>
    </citation>
    <scope>NUCLEOTIDE SEQUENCE [LARGE SCALE GENOMIC DNA]</scope>
    <source>
        <strain evidence="1 2">A79</strain>
    </source>
</reference>
<dbReference type="EMBL" id="JAGSSV010000041">
    <property type="protein sequence ID" value="MBR7890262.1"/>
    <property type="molecule type" value="Genomic_DNA"/>
</dbReference>
<proteinExistence type="predicted"/>